<accession>A0ABQ6X0X2</accession>
<reference evidence="2 3" key="1">
    <citation type="submission" date="2019-04" db="EMBL/GenBank/DDBJ databases">
        <authorList>
            <consortium name="DOE Joint Genome Institute"/>
            <person name="Mondo S."/>
            <person name="Kjaerbolling I."/>
            <person name="Vesth T."/>
            <person name="Frisvad J.C."/>
            <person name="Nybo J.L."/>
            <person name="Theobald S."/>
            <person name="Kildgaard S."/>
            <person name="Isbrandt T."/>
            <person name="Kuo A."/>
            <person name="Sato A."/>
            <person name="Lyhne E.K."/>
            <person name="Kogle M.E."/>
            <person name="Wiebenga A."/>
            <person name="Kun R.S."/>
            <person name="Lubbers R.J."/>
            <person name="Makela M.R."/>
            <person name="Barry K."/>
            <person name="Chovatia M."/>
            <person name="Clum A."/>
            <person name="Daum C."/>
            <person name="Haridas S."/>
            <person name="He G."/>
            <person name="LaButti K."/>
            <person name="Lipzen A."/>
            <person name="Riley R."/>
            <person name="Salamov A."/>
            <person name="Simmons B.A."/>
            <person name="Magnuson J.K."/>
            <person name="Henrissat B."/>
            <person name="Mortensen U.H."/>
            <person name="Larsen T.O."/>
            <person name="Devries R.P."/>
            <person name="Grigoriev I.V."/>
            <person name="Machida M."/>
            <person name="Baker S.E."/>
            <person name="Andersen M.R."/>
            <person name="Cantor M.N."/>
            <person name="Hua S.X."/>
        </authorList>
    </citation>
    <scope>NUCLEOTIDE SEQUENCE [LARGE SCALE GENOMIC DNA]</scope>
    <source>
        <strain evidence="2 3">CBS 117616</strain>
    </source>
</reference>
<dbReference type="EMBL" id="ML735691">
    <property type="protein sequence ID" value="KAE8422974.1"/>
    <property type="molecule type" value="Genomic_DNA"/>
</dbReference>
<evidence type="ECO:0000256" key="1">
    <source>
        <dbReference type="SAM" id="MobiDB-lite"/>
    </source>
</evidence>
<feature type="region of interest" description="Disordered" evidence="1">
    <location>
        <begin position="181"/>
        <end position="205"/>
    </location>
</feature>
<protein>
    <submittedName>
        <fullName evidence="2">Uncharacterized protein</fullName>
    </submittedName>
</protein>
<dbReference type="Proteomes" id="UP000325395">
    <property type="component" value="Unassembled WGS sequence"/>
</dbReference>
<evidence type="ECO:0000313" key="3">
    <source>
        <dbReference type="Proteomes" id="UP000325395"/>
    </source>
</evidence>
<gene>
    <name evidence="2" type="ORF">BDV36DRAFT_290787</name>
</gene>
<keyword evidence="3" id="KW-1185">Reference proteome</keyword>
<name>A0ABQ6X0X2_9EURO</name>
<proteinExistence type="predicted"/>
<sequence>MSSKPIDSQRKKRKAKEKEKDADSFVGSFSVPADEEDWARLVLTAKLRGKTIHDITKMGSGSKVRKKQFVMCRALWGKIMTRADFVEFGLPEHGLQDYWAKATETILNSDEFSKYLALIPQHHLIESLIETDPRWAGSFMEVLELQGECGELQASPQEDAPPATKLRRRTSRALGSLFSSAQPQNDVSRIPPPPPDDDDSGNEASPIAEDENIVNAALLSFLRRVTALTREQQSRWTYKRVLFQFSFGKCSYRAYTDGALRSIRDRIYNALVEVKKGYRFKDLEKIQVQETAELVGWMISGNHLEVHFNGYKLMVSQSGMEIFLTFGKMDDRYRDYLVNKDSAANCGSFMRMQTYGPWNVLLAPHMKQLGVIVTCIMLAVNHQASS</sequence>
<organism evidence="2 3">
    <name type="scientific">Aspergillus pseudocaelatus</name>
    <dbReference type="NCBI Taxonomy" id="1825620"/>
    <lineage>
        <taxon>Eukaryota</taxon>
        <taxon>Fungi</taxon>
        <taxon>Dikarya</taxon>
        <taxon>Ascomycota</taxon>
        <taxon>Pezizomycotina</taxon>
        <taxon>Eurotiomycetes</taxon>
        <taxon>Eurotiomycetidae</taxon>
        <taxon>Eurotiales</taxon>
        <taxon>Aspergillaceae</taxon>
        <taxon>Aspergillus</taxon>
        <taxon>Aspergillus subgen. Circumdati</taxon>
    </lineage>
</organism>
<feature type="region of interest" description="Disordered" evidence="1">
    <location>
        <begin position="1"/>
        <end position="24"/>
    </location>
</feature>
<evidence type="ECO:0000313" key="2">
    <source>
        <dbReference type="EMBL" id="KAE8422974.1"/>
    </source>
</evidence>